<dbReference type="Pfam" id="PF03466">
    <property type="entry name" value="LysR_substrate"/>
    <property type="match status" value="1"/>
</dbReference>
<keyword evidence="4" id="KW-0804">Transcription</keyword>
<keyword evidence="7" id="KW-1185">Reference proteome</keyword>
<reference evidence="6 7" key="1">
    <citation type="submission" date="2021-01" db="EMBL/GenBank/DDBJ databases">
        <title>Genomic Encyclopedia of Type Strains, Phase IV (KMG-IV): sequencing the most valuable type-strain genomes for metagenomic binning, comparative biology and taxonomic classification.</title>
        <authorList>
            <person name="Goeker M."/>
        </authorList>
    </citation>
    <scope>NUCLEOTIDE SEQUENCE [LARGE SCALE GENOMIC DNA]</scope>
    <source>
        <strain evidence="6 7">DSM 25890</strain>
    </source>
</reference>
<dbReference type="SUPFAM" id="SSF53850">
    <property type="entry name" value="Periplasmic binding protein-like II"/>
    <property type="match status" value="1"/>
</dbReference>
<evidence type="ECO:0000256" key="3">
    <source>
        <dbReference type="ARBA" id="ARBA00023125"/>
    </source>
</evidence>
<dbReference type="InterPro" id="IPR036390">
    <property type="entry name" value="WH_DNA-bd_sf"/>
</dbReference>
<protein>
    <submittedName>
        <fullName evidence="6">DNA-binding transcriptional LysR family regulator</fullName>
    </submittedName>
</protein>
<dbReference type="InterPro" id="IPR036388">
    <property type="entry name" value="WH-like_DNA-bd_sf"/>
</dbReference>
<dbReference type="PANTHER" id="PTHR30126:SF64">
    <property type="entry name" value="HTH-TYPE TRANSCRIPTIONAL REGULATOR CITR"/>
    <property type="match status" value="1"/>
</dbReference>
<gene>
    <name evidence="6" type="ORF">JOC73_002037</name>
</gene>
<dbReference type="EMBL" id="JAFBEE010000013">
    <property type="protein sequence ID" value="MBM7615467.1"/>
    <property type="molecule type" value="Genomic_DNA"/>
</dbReference>
<dbReference type="Gene3D" id="1.10.10.10">
    <property type="entry name" value="Winged helix-like DNA-binding domain superfamily/Winged helix DNA-binding domain"/>
    <property type="match status" value="1"/>
</dbReference>
<dbReference type="SUPFAM" id="SSF46785">
    <property type="entry name" value="Winged helix' DNA-binding domain"/>
    <property type="match status" value="1"/>
</dbReference>
<evidence type="ECO:0000313" key="6">
    <source>
        <dbReference type="EMBL" id="MBM7615467.1"/>
    </source>
</evidence>
<proteinExistence type="inferred from homology"/>
<evidence type="ECO:0000256" key="4">
    <source>
        <dbReference type="ARBA" id="ARBA00023163"/>
    </source>
</evidence>
<accession>A0ABS2NRR1</accession>
<evidence type="ECO:0000313" key="7">
    <source>
        <dbReference type="Proteomes" id="UP001314796"/>
    </source>
</evidence>
<organism evidence="6 7">
    <name type="scientific">Alkaliphilus hydrothermalis</name>
    <dbReference type="NCBI Taxonomy" id="1482730"/>
    <lineage>
        <taxon>Bacteria</taxon>
        <taxon>Bacillati</taxon>
        <taxon>Bacillota</taxon>
        <taxon>Clostridia</taxon>
        <taxon>Peptostreptococcales</taxon>
        <taxon>Natronincolaceae</taxon>
        <taxon>Alkaliphilus</taxon>
    </lineage>
</organism>
<comment type="caution">
    <text evidence="6">The sequence shown here is derived from an EMBL/GenBank/DDBJ whole genome shotgun (WGS) entry which is preliminary data.</text>
</comment>
<comment type="similarity">
    <text evidence="1">Belongs to the LysR transcriptional regulatory family.</text>
</comment>
<dbReference type="Pfam" id="PF00126">
    <property type="entry name" value="HTH_1"/>
    <property type="match status" value="1"/>
</dbReference>
<keyword evidence="3 6" id="KW-0238">DNA-binding</keyword>
<dbReference type="PRINTS" id="PR00039">
    <property type="entry name" value="HTHLYSR"/>
</dbReference>
<dbReference type="PANTHER" id="PTHR30126">
    <property type="entry name" value="HTH-TYPE TRANSCRIPTIONAL REGULATOR"/>
    <property type="match status" value="1"/>
</dbReference>
<dbReference type="Gene3D" id="3.40.190.290">
    <property type="match status" value="1"/>
</dbReference>
<feature type="domain" description="HTH lysR-type" evidence="5">
    <location>
        <begin position="1"/>
        <end position="58"/>
    </location>
</feature>
<dbReference type="InterPro" id="IPR005119">
    <property type="entry name" value="LysR_subst-bd"/>
</dbReference>
<dbReference type="RefSeq" id="WP_204402716.1">
    <property type="nucleotide sequence ID" value="NZ_JAFBEE010000013.1"/>
</dbReference>
<evidence type="ECO:0000259" key="5">
    <source>
        <dbReference type="PROSITE" id="PS50931"/>
    </source>
</evidence>
<sequence>MNIQYLKVFYVTVKQNSISKAAKELHLTQPGLSMQIQSLEKDLEVTLLIRSNRGVELTEAGKVVFDYADTILSMQDNIERDLKNLKSNRKELLLGSCKAVGEYALPCSIYIYKHQHPEIDINFQIENTKGIMKNLLDRTINVGIIHGNTTLTEIKTDKIASDRLVLVTSLPFIKQEISVEELKKLPLIFREANSGTRETIHQHLSPLGVDLHDLNVIYELNSMEAIKTSVISGKGISFIPELTIKRELRDGVLKEIKVENLDIYSEFYIAYRTDHPLSHFEDEFIKFIKSSKRGFC</sequence>
<dbReference type="GO" id="GO:0003677">
    <property type="term" value="F:DNA binding"/>
    <property type="evidence" value="ECO:0007669"/>
    <property type="project" value="UniProtKB-KW"/>
</dbReference>
<keyword evidence="2" id="KW-0805">Transcription regulation</keyword>
<dbReference type="InterPro" id="IPR000847">
    <property type="entry name" value="LysR_HTH_N"/>
</dbReference>
<name>A0ABS2NRR1_9FIRM</name>
<dbReference type="PROSITE" id="PS50931">
    <property type="entry name" value="HTH_LYSR"/>
    <property type="match status" value="1"/>
</dbReference>
<evidence type="ECO:0000256" key="1">
    <source>
        <dbReference type="ARBA" id="ARBA00009437"/>
    </source>
</evidence>
<evidence type="ECO:0000256" key="2">
    <source>
        <dbReference type="ARBA" id="ARBA00023015"/>
    </source>
</evidence>
<dbReference type="Proteomes" id="UP001314796">
    <property type="component" value="Unassembled WGS sequence"/>
</dbReference>